<dbReference type="InterPro" id="IPR001747">
    <property type="entry name" value="Vitellogenin_N"/>
</dbReference>
<keyword evidence="2" id="KW-0813">Transport</keyword>
<keyword evidence="3" id="KW-0732">Signal</keyword>
<dbReference type="GO" id="GO:0008289">
    <property type="term" value="F:lipid binding"/>
    <property type="evidence" value="ECO:0007669"/>
    <property type="project" value="InterPro"/>
</dbReference>
<comment type="subcellular location">
    <subcellularLocation>
        <location evidence="1">Endoplasmic reticulum</location>
    </subcellularLocation>
</comment>
<dbReference type="SUPFAM" id="SSF56968">
    <property type="entry name" value="Lipovitellin-phosvitin complex, beta-sheet shell regions"/>
    <property type="match status" value="1"/>
</dbReference>
<dbReference type="Proteomes" id="UP000678499">
    <property type="component" value="Unassembled WGS sequence"/>
</dbReference>
<name>A0A7R9BHN9_9CRUS</name>
<dbReference type="Pfam" id="PF01347">
    <property type="entry name" value="Vitellogenin_N"/>
    <property type="match status" value="1"/>
</dbReference>
<dbReference type="SMART" id="SM00638">
    <property type="entry name" value="LPD_N"/>
    <property type="match status" value="1"/>
</dbReference>
<dbReference type="Gene3D" id="2.30.230.10">
    <property type="entry name" value="Lipovitellin, beta-sheet shell regions, chain A"/>
    <property type="match status" value="1"/>
</dbReference>
<dbReference type="EMBL" id="OA882333">
    <property type="protein sequence ID" value="CAD7274760.1"/>
    <property type="molecule type" value="Genomic_DNA"/>
</dbReference>
<dbReference type="OrthoDB" id="5865932at2759"/>
<gene>
    <name evidence="8" type="ORF">NMOB1V02_LOCUS2581</name>
</gene>
<feature type="transmembrane region" description="Helical" evidence="6">
    <location>
        <begin position="12"/>
        <end position="32"/>
    </location>
</feature>
<dbReference type="Gene3D" id="1.25.10.20">
    <property type="entry name" value="Vitellinogen, superhelical"/>
    <property type="match status" value="1"/>
</dbReference>
<evidence type="ECO:0000256" key="5">
    <source>
        <dbReference type="PROSITE-ProRule" id="PRU00557"/>
    </source>
</evidence>
<dbReference type="GO" id="GO:0005783">
    <property type="term" value="C:endoplasmic reticulum"/>
    <property type="evidence" value="ECO:0007669"/>
    <property type="project" value="UniProtKB-SubCell"/>
</dbReference>
<accession>A0A7R9BHN9</accession>
<evidence type="ECO:0000256" key="3">
    <source>
        <dbReference type="ARBA" id="ARBA00022729"/>
    </source>
</evidence>
<evidence type="ECO:0000256" key="4">
    <source>
        <dbReference type="ARBA" id="ARBA00022824"/>
    </source>
</evidence>
<comment type="caution">
    <text evidence="5">Lacks conserved residue(s) required for the propagation of feature annotation.</text>
</comment>
<keyword evidence="6" id="KW-0812">Transmembrane</keyword>
<dbReference type="InterPro" id="IPR045811">
    <property type="entry name" value="MTP_lip-bd"/>
</dbReference>
<dbReference type="PANTHER" id="PTHR13024:SF0">
    <property type="entry name" value="MICROSOMAL TRIACYLGLYCEROL TRANSFER PROTEIN"/>
    <property type="match status" value="1"/>
</dbReference>
<evidence type="ECO:0000256" key="2">
    <source>
        <dbReference type="ARBA" id="ARBA00022448"/>
    </source>
</evidence>
<dbReference type="SUPFAM" id="SSF48431">
    <property type="entry name" value="Lipovitellin-phosvitin complex, superhelical domain"/>
    <property type="match status" value="1"/>
</dbReference>
<evidence type="ECO:0000313" key="9">
    <source>
        <dbReference type="Proteomes" id="UP000678499"/>
    </source>
</evidence>
<keyword evidence="6" id="KW-0472">Membrane</keyword>
<reference evidence="8" key="1">
    <citation type="submission" date="2020-11" db="EMBL/GenBank/DDBJ databases">
        <authorList>
            <person name="Tran Van P."/>
        </authorList>
    </citation>
    <scope>NUCLEOTIDE SEQUENCE</scope>
</reference>
<feature type="domain" description="Vitellogenin" evidence="7">
    <location>
        <begin position="41"/>
        <end position="827"/>
    </location>
</feature>
<evidence type="ECO:0000259" key="7">
    <source>
        <dbReference type="PROSITE" id="PS51211"/>
    </source>
</evidence>
<dbReference type="GO" id="GO:0042157">
    <property type="term" value="P:lipoprotein metabolic process"/>
    <property type="evidence" value="ECO:0007669"/>
    <property type="project" value="TreeGrafter"/>
</dbReference>
<dbReference type="GO" id="GO:0016323">
    <property type="term" value="C:basolateral plasma membrane"/>
    <property type="evidence" value="ECO:0007669"/>
    <property type="project" value="TreeGrafter"/>
</dbReference>
<dbReference type="InterPro" id="IPR011030">
    <property type="entry name" value="Lipovitellin_superhlx_dom"/>
</dbReference>
<proteinExistence type="predicted"/>
<dbReference type="PANTHER" id="PTHR13024">
    <property type="entry name" value="MICROSOMAL TRIGLYCERIDE TRANSFER PROTEIN, LARGE SUBUNIT"/>
    <property type="match status" value="1"/>
</dbReference>
<dbReference type="GO" id="GO:0005794">
    <property type="term" value="C:Golgi apparatus"/>
    <property type="evidence" value="ECO:0007669"/>
    <property type="project" value="TreeGrafter"/>
</dbReference>
<keyword evidence="9" id="KW-1185">Reference proteome</keyword>
<dbReference type="GO" id="GO:0005548">
    <property type="term" value="F:phospholipid transporter activity"/>
    <property type="evidence" value="ECO:0007669"/>
    <property type="project" value="InterPro"/>
</dbReference>
<protein>
    <recommendedName>
        <fullName evidence="7">Vitellogenin domain-containing protein</fullName>
    </recommendedName>
</protein>
<dbReference type="InterPro" id="IPR015819">
    <property type="entry name" value="Lipid_transp_b-sht_shell"/>
</dbReference>
<evidence type="ECO:0000313" key="8">
    <source>
        <dbReference type="EMBL" id="CAD7274760.1"/>
    </source>
</evidence>
<sequence length="1062" mass="118924">MSVAPDGAPSRVLVLAAVGLFSPLLCHAFILLSHSASARQYEVGQTYTYEYFTTVILDEPIRPGISPSKNVGYQITGYVTVQAVWQSPTQRLLQISVVKYEEHLVMCGTGRRPGGHQKRRRDSVPACDANPGIICKRDPREAHLVQDYPVLDTPQLFVRSRKAPTPDGFIFHASQLSSLSLHPLYVLWSHGKISSVFYVQTDTPSLVNIKKGIASLFQDNCGEFAAAVSHGCLAEWRRKRRRRKSHSRRLKNRDDAPLINRSSINDFLRGFSWKISQLYPNFRFSEECKFDRYELTAKTVEEVDASGRCQVTYLGDATSERVIVKKKRDCRVPRSSNIISHPVPVSVGYQGRDCNSFDALTLLQALSADVVSDSEAFYSFTREESIVEEVKAQEKHSLQVHAWKVAAGRVVSDQHLKLTGSSTNSDAVDTVSLDDAIIVLARRLGQKLVSDRLSVEEEVKYCSENCLTLDQLVDQLRDGLRTNMTGTIRSSSVFLRLLSKAREAPTETLAKVLKASKNKDVMPVLMDVMAGAQTLHAHKAAMDVLNFRKDSDIELVERYLWALSVTPHPPEEIIDDMLRHAQGEIPSEKLHETVVLCLASLTDRFCAEAGNCQKKIVERVQTYLHTEVEKCKEVDCTVLYLRALNNVRTPQNVKIFLRFIETGDRKVSVAAAKALHTLPLTYLKSKDLDKLEEVYAQLRKKHDSTVRTIAADILLRKDPSIDRLGFLLSTLSDQESHELKTYIVERIRDLSELDAGLRQKLKTLVSNKTYGNYHVWGQRGRSTAFTRYLYDDFAKGSNGSFVAAMELGGGMLKRIKFDINVGEEKSLSTLLTLGVFAGGLSSFSSNNEDEEVDPEEAEESATAGIELSLLGSQLRPFVFFNGQGELMGHLWSGTASSRTPALQGVFVLHDHSQKIALSNGIMTQLNLLGGISLDLGGQVEISLWYKTAHSLIDNRAAFVIRGQATADTSFVQSQLEFNLAADSQLQLVTDSDFSDKTVMCIQMSQPQFLLKHKVRKWEHIIGQKHRLHKSLKRTHIVPGRTFVMNQKNSELCNIMFQDQDKS</sequence>
<keyword evidence="4" id="KW-0256">Endoplasmic reticulum</keyword>
<dbReference type="Pfam" id="PF19444">
    <property type="entry name" value="MTP_lip_bd"/>
    <property type="match status" value="1"/>
</dbReference>
<dbReference type="InterPro" id="IPR039988">
    <property type="entry name" value="MTTP"/>
</dbReference>
<evidence type="ECO:0000256" key="1">
    <source>
        <dbReference type="ARBA" id="ARBA00004240"/>
    </source>
</evidence>
<keyword evidence="6" id="KW-1133">Transmembrane helix</keyword>
<dbReference type="PROSITE" id="PS51211">
    <property type="entry name" value="VITELLOGENIN"/>
    <property type="match status" value="1"/>
</dbReference>
<organism evidence="8">
    <name type="scientific">Notodromas monacha</name>
    <dbReference type="NCBI Taxonomy" id="399045"/>
    <lineage>
        <taxon>Eukaryota</taxon>
        <taxon>Metazoa</taxon>
        <taxon>Ecdysozoa</taxon>
        <taxon>Arthropoda</taxon>
        <taxon>Crustacea</taxon>
        <taxon>Oligostraca</taxon>
        <taxon>Ostracoda</taxon>
        <taxon>Podocopa</taxon>
        <taxon>Podocopida</taxon>
        <taxon>Cypridocopina</taxon>
        <taxon>Cypridoidea</taxon>
        <taxon>Cyprididae</taxon>
        <taxon>Notodromas</taxon>
    </lineage>
</organism>
<dbReference type="AlphaFoldDB" id="A0A7R9BHN9"/>
<dbReference type="EMBL" id="CAJPEX010000296">
    <property type="protein sequence ID" value="CAG0914912.1"/>
    <property type="molecule type" value="Genomic_DNA"/>
</dbReference>
<evidence type="ECO:0000256" key="6">
    <source>
        <dbReference type="SAM" id="Phobius"/>
    </source>
</evidence>
<dbReference type="InterPro" id="IPR015816">
    <property type="entry name" value="Vitellinogen_b-sht_N"/>
</dbReference>